<evidence type="ECO:0000313" key="2">
    <source>
        <dbReference type="EMBL" id="ETI70019.1"/>
    </source>
</evidence>
<name>A0AB94ISH6_9BACI</name>
<reference evidence="2 3" key="1">
    <citation type="journal article" date="2014" name="Environ. Microbiol.">
        <title>The nitrate-ammonifying and nosZ-carrying bacterium Bacillus vireti is a potent source and sink for nitric and nitrous oxide under high nitrate conditions.</title>
        <authorList>
            <person name="Mania D."/>
            <person name="Heylen K."/>
            <person name="van Spanning R.J."/>
            <person name="Frostegard A."/>
        </authorList>
    </citation>
    <scope>NUCLEOTIDE SEQUENCE [LARGE SCALE GENOMIC DNA]</scope>
    <source>
        <strain evidence="2 3">LMG 21834</strain>
    </source>
</reference>
<dbReference type="InterPro" id="IPR025889">
    <property type="entry name" value="GSP17M-like_dom"/>
</dbReference>
<comment type="caution">
    <text evidence="2">The sequence shown here is derived from an EMBL/GenBank/DDBJ whole genome shotgun (WGS) entry which is preliminary data.</text>
</comment>
<gene>
    <name evidence="2" type="ORF">BAVI_04579</name>
</gene>
<sequence length="108" mass="12090">MENVKVVENGVEARQEIENFVEQGYTKDEIYLLAHDKKRSEDLTDNLNINDIGVGEQGVFDSVANFFRTRGDELRAKLESLGASDAEAERFEKELDLGKVIVVASKAN</sequence>
<evidence type="ECO:0000313" key="3">
    <source>
        <dbReference type="Proteomes" id="UP000018877"/>
    </source>
</evidence>
<proteinExistence type="predicted"/>
<accession>A0AB94ISH6</accession>
<evidence type="ECO:0000259" key="1">
    <source>
        <dbReference type="Pfam" id="PF11181"/>
    </source>
</evidence>
<dbReference type="Pfam" id="PF11181">
    <property type="entry name" value="YflT"/>
    <property type="match status" value="1"/>
</dbReference>
<dbReference type="EMBL" id="ALAN01000031">
    <property type="protein sequence ID" value="ETI70019.1"/>
    <property type="molecule type" value="Genomic_DNA"/>
</dbReference>
<dbReference type="Proteomes" id="UP000018877">
    <property type="component" value="Unassembled WGS sequence"/>
</dbReference>
<dbReference type="RefSeq" id="WP_024027132.1">
    <property type="nucleotide sequence ID" value="NZ_ALAN01000031.1"/>
</dbReference>
<protein>
    <recommendedName>
        <fullName evidence="1">General stress protein 17M-like domain-containing protein</fullName>
    </recommendedName>
</protein>
<organism evidence="2 3">
    <name type="scientific">Neobacillus vireti LMG 21834</name>
    <dbReference type="NCBI Taxonomy" id="1131730"/>
    <lineage>
        <taxon>Bacteria</taxon>
        <taxon>Bacillati</taxon>
        <taxon>Bacillota</taxon>
        <taxon>Bacilli</taxon>
        <taxon>Bacillales</taxon>
        <taxon>Bacillaceae</taxon>
        <taxon>Neobacillus</taxon>
    </lineage>
</organism>
<feature type="domain" description="General stress protein 17M-like" evidence="1">
    <location>
        <begin position="3"/>
        <end position="98"/>
    </location>
</feature>
<dbReference type="AlphaFoldDB" id="A0AB94ISH6"/>
<keyword evidence="3" id="KW-1185">Reference proteome</keyword>